<dbReference type="AlphaFoldDB" id="A0AA36CS98"/>
<gene>
    <name evidence="2" type="ORF">MSPICULIGERA_LOCUS11634</name>
</gene>
<name>A0AA36CS98_9BILA</name>
<keyword evidence="1" id="KW-0732">Signal</keyword>
<reference evidence="2" key="1">
    <citation type="submission" date="2023-06" db="EMBL/GenBank/DDBJ databases">
        <authorList>
            <person name="Delattre M."/>
        </authorList>
    </citation>
    <scope>NUCLEOTIDE SEQUENCE</scope>
    <source>
        <strain evidence="2">AF72</strain>
    </source>
</reference>
<feature type="non-terminal residue" evidence="2">
    <location>
        <position position="1"/>
    </location>
</feature>
<proteinExistence type="predicted"/>
<dbReference type="EMBL" id="CATQJA010002617">
    <property type="protein sequence ID" value="CAJ0573272.1"/>
    <property type="molecule type" value="Genomic_DNA"/>
</dbReference>
<feature type="chain" id="PRO_5041461194" description="Dickkopf N-terminal cysteine-rich domain-containing protein" evidence="1">
    <location>
        <begin position="21"/>
        <end position="257"/>
    </location>
</feature>
<keyword evidence="3" id="KW-1185">Reference proteome</keyword>
<accession>A0AA36CS98</accession>
<dbReference type="Proteomes" id="UP001177023">
    <property type="component" value="Unassembled WGS sequence"/>
</dbReference>
<evidence type="ECO:0000256" key="1">
    <source>
        <dbReference type="SAM" id="SignalP"/>
    </source>
</evidence>
<organism evidence="2 3">
    <name type="scientific">Mesorhabditis spiculigera</name>
    <dbReference type="NCBI Taxonomy" id="96644"/>
    <lineage>
        <taxon>Eukaryota</taxon>
        <taxon>Metazoa</taxon>
        <taxon>Ecdysozoa</taxon>
        <taxon>Nematoda</taxon>
        <taxon>Chromadorea</taxon>
        <taxon>Rhabditida</taxon>
        <taxon>Rhabditina</taxon>
        <taxon>Rhabditomorpha</taxon>
        <taxon>Rhabditoidea</taxon>
        <taxon>Rhabditidae</taxon>
        <taxon>Mesorhabditinae</taxon>
        <taxon>Mesorhabditis</taxon>
    </lineage>
</organism>
<comment type="caution">
    <text evidence="2">The sequence shown here is derived from an EMBL/GenBank/DDBJ whole genome shotgun (WGS) entry which is preliminary data.</text>
</comment>
<evidence type="ECO:0000313" key="2">
    <source>
        <dbReference type="EMBL" id="CAJ0573272.1"/>
    </source>
</evidence>
<protein>
    <recommendedName>
        <fullName evidence="4">Dickkopf N-terminal cysteine-rich domain-containing protein</fullName>
    </recommendedName>
</protein>
<evidence type="ECO:0000313" key="3">
    <source>
        <dbReference type="Proteomes" id="UP001177023"/>
    </source>
</evidence>
<sequence length="257" mass="27890">MIRRLALCILLCALVGLSQANACREDSDCPDNWTCLMETCYEFDLRAPSGGKGGRGANGRHGAPQGFGCKSDSDSFFLGLLLLAVVVSGQKRRWCNSSRDCPEGFDCFRNKCSDWDIGKRHRGQPECKIEEDCERGQHYVQHFFSKNVGHLFILRADSWAGDGGSLPAGETREAPSGGPAGGWVCTKNTDCDGQFCIDGRCTGNQARAPINPCGCSAGQGCYNGVCFGMGHRVGGNVRPRTLQKRQMGDMNYLPGPY</sequence>
<evidence type="ECO:0008006" key="4">
    <source>
        <dbReference type="Google" id="ProtNLM"/>
    </source>
</evidence>
<feature type="signal peptide" evidence="1">
    <location>
        <begin position="1"/>
        <end position="20"/>
    </location>
</feature>